<feature type="region of interest" description="Disordered" evidence="1">
    <location>
        <begin position="154"/>
        <end position="185"/>
    </location>
</feature>
<evidence type="ECO:0000313" key="3">
    <source>
        <dbReference type="Proteomes" id="UP001465668"/>
    </source>
</evidence>
<evidence type="ECO:0000313" key="2">
    <source>
        <dbReference type="EMBL" id="KAK9776003.1"/>
    </source>
</evidence>
<dbReference type="Proteomes" id="UP001465668">
    <property type="component" value="Unassembled WGS sequence"/>
</dbReference>
<dbReference type="Gene3D" id="3.50.4.10">
    <property type="entry name" value="Hepatocyte Growth Factor"/>
    <property type="match status" value="1"/>
</dbReference>
<organism evidence="2 3">
    <name type="scientific">Seiridium cardinale</name>
    <dbReference type="NCBI Taxonomy" id="138064"/>
    <lineage>
        <taxon>Eukaryota</taxon>
        <taxon>Fungi</taxon>
        <taxon>Dikarya</taxon>
        <taxon>Ascomycota</taxon>
        <taxon>Pezizomycotina</taxon>
        <taxon>Sordariomycetes</taxon>
        <taxon>Xylariomycetidae</taxon>
        <taxon>Amphisphaeriales</taxon>
        <taxon>Sporocadaceae</taxon>
        <taxon>Seiridium</taxon>
    </lineage>
</organism>
<evidence type="ECO:0000256" key="1">
    <source>
        <dbReference type="SAM" id="MobiDB-lite"/>
    </source>
</evidence>
<gene>
    <name evidence="2" type="ORF">SCAR479_07223</name>
</gene>
<protein>
    <submittedName>
        <fullName evidence="2">Chitin-binding type-1 domain-containing protein</fullName>
    </submittedName>
</protein>
<name>A0ABR2XQE0_9PEZI</name>
<reference evidence="2 3" key="1">
    <citation type="submission" date="2024-02" db="EMBL/GenBank/DDBJ databases">
        <title>First draft genome assembly of two strains of Seiridium cardinale.</title>
        <authorList>
            <person name="Emiliani G."/>
            <person name="Scali E."/>
        </authorList>
    </citation>
    <scope>NUCLEOTIDE SEQUENCE [LARGE SCALE GENOMIC DNA]</scope>
    <source>
        <strain evidence="2 3">BM-138-000479</strain>
    </source>
</reference>
<proteinExistence type="predicted"/>
<dbReference type="EMBL" id="JARVKM010000030">
    <property type="protein sequence ID" value="KAK9776003.1"/>
    <property type="molecule type" value="Genomic_DNA"/>
</dbReference>
<comment type="caution">
    <text evidence="2">The sequence shown here is derived from an EMBL/GenBank/DDBJ whole genome shotgun (WGS) entry which is preliminary data.</text>
</comment>
<sequence length="508" mass="52866">MELLDPRAGLFNGTSYYCQFDGPELVDFVSSSITPTFAIEPTNSATLDVTGSFTLTDVPGQTCTFPAYATYTPIVTRVGGTESFACSPLPLATTYTGITCDSVTWNQLSTGTYQLMFSEAGIYQTTLVANTFVITTPTTVTETEFQSVTASTTLSPAATTTETVTSTTSIETSSSTPPAEPSSTTFETVFSTTVVSVSTSTPAPLSTETVNEYTSTETSTISLSTDSASTVTVSVKSCASSSSTISSATVSTNSSTASSTTSSTTSSAVAPAATCVNWAECVTPNGATYTLTCSTLLVGDETSKSYQKDYDSCASECESSGDCTAFSWSANKKCHGGKCTLLSFVENSVPGAPNDVSGTRTSAISLPKRNLNADLWTLRNEPVFMPRNELPARDVSHCTTCHPDHTYPPVPTSTSTVTVIVDTTTITPEPSGVSTDVTLVGATTTEVEATQTSGVTTSTVTTDTTSFSTTTLEPTVTTFTASVISTAFTTITPGPIVASTVTITYCNY</sequence>
<accession>A0ABR2XQE0</accession>
<keyword evidence="3" id="KW-1185">Reference proteome</keyword>